<organism evidence="4 5">
    <name type="scientific">Cavenderia fasciculata</name>
    <name type="common">Slime mold</name>
    <name type="synonym">Dictyostelium fasciculatum</name>
    <dbReference type="NCBI Taxonomy" id="261658"/>
    <lineage>
        <taxon>Eukaryota</taxon>
        <taxon>Amoebozoa</taxon>
        <taxon>Evosea</taxon>
        <taxon>Eumycetozoa</taxon>
        <taxon>Dictyostelia</taxon>
        <taxon>Acytosteliales</taxon>
        <taxon>Cavenderiaceae</taxon>
        <taxon>Cavenderia</taxon>
    </lineage>
</organism>
<feature type="transmembrane region" description="Helical" evidence="2">
    <location>
        <begin position="840"/>
        <end position="861"/>
    </location>
</feature>
<reference evidence="5" key="1">
    <citation type="journal article" date="2011" name="Genome Res.">
        <title>Phylogeny-wide analysis of social amoeba genomes highlights ancient origins for complex intercellular communication.</title>
        <authorList>
            <person name="Heidel A.J."/>
            <person name="Lawal H.M."/>
            <person name="Felder M."/>
            <person name="Schilde C."/>
            <person name="Helps N.R."/>
            <person name="Tunggal B."/>
            <person name="Rivero F."/>
            <person name="John U."/>
            <person name="Schleicher M."/>
            <person name="Eichinger L."/>
            <person name="Platzer M."/>
            <person name="Noegel A.A."/>
            <person name="Schaap P."/>
            <person name="Gloeckner G."/>
        </authorList>
    </citation>
    <scope>NUCLEOTIDE SEQUENCE [LARGE SCALE GENOMIC DNA]</scope>
    <source>
        <strain evidence="5">SH3</strain>
    </source>
</reference>
<dbReference type="GO" id="GO:0005886">
    <property type="term" value="C:plasma membrane"/>
    <property type="evidence" value="ECO:0007669"/>
    <property type="project" value="TreeGrafter"/>
</dbReference>
<dbReference type="GeneID" id="14873561"/>
<dbReference type="EMBL" id="GL883010">
    <property type="protein sequence ID" value="EGG21320.1"/>
    <property type="molecule type" value="Genomic_DNA"/>
</dbReference>
<evidence type="ECO:0000256" key="2">
    <source>
        <dbReference type="SAM" id="Phobius"/>
    </source>
</evidence>
<feature type="chain" id="PRO_5003320258" description="Transmembrane protein" evidence="3">
    <location>
        <begin position="30"/>
        <end position="1071"/>
    </location>
</feature>
<evidence type="ECO:0000313" key="5">
    <source>
        <dbReference type="Proteomes" id="UP000007797"/>
    </source>
</evidence>
<protein>
    <recommendedName>
        <fullName evidence="6">Transmembrane protein</fullName>
    </recommendedName>
</protein>
<feature type="region of interest" description="Disordered" evidence="1">
    <location>
        <begin position="467"/>
        <end position="495"/>
    </location>
</feature>
<dbReference type="AlphaFoldDB" id="F4PRI0"/>
<feature type="transmembrane region" description="Helical" evidence="2">
    <location>
        <begin position="784"/>
        <end position="812"/>
    </location>
</feature>
<feature type="transmembrane region" description="Helical" evidence="2">
    <location>
        <begin position="735"/>
        <end position="763"/>
    </location>
</feature>
<feature type="transmembrane region" description="Helical" evidence="2">
    <location>
        <begin position="590"/>
        <end position="618"/>
    </location>
</feature>
<feature type="compositionally biased region" description="Low complexity" evidence="1">
    <location>
        <begin position="964"/>
        <end position="974"/>
    </location>
</feature>
<dbReference type="OMA" id="CSKSLCY"/>
<feature type="region of interest" description="Disordered" evidence="1">
    <location>
        <begin position="922"/>
        <end position="987"/>
    </location>
</feature>
<dbReference type="Proteomes" id="UP000007797">
    <property type="component" value="Unassembled WGS sequence"/>
</dbReference>
<feature type="transmembrane region" description="Helical" evidence="2">
    <location>
        <begin position="317"/>
        <end position="337"/>
    </location>
</feature>
<evidence type="ECO:0008006" key="6">
    <source>
        <dbReference type="Google" id="ProtNLM"/>
    </source>
</evidence>
<keyword evidence="2" id="KW-1133">Transmembrane helix</keyword>
<feature type="transmembrane region" description="Helical" evidence="2">
    <location>
        <begin position="365"/>
        <end position="384"/>
    </location>
</feature>
<proteinExistence type="predicted"/>
<keyword evidence="3" id="KW-0732">Signal</keyword>
<keyword evidence="2" id="KW-0812">Transmembrane</keyword>
<feature type="signal peptide" evidence="3">
    <location>
        <begin position="1"/>
        <end position="29"/>
    </location>
</feature>
<dbReference type="InterPro" id="IPR045122">
    <property type="entry name" value="Csc1-like"/>
</dbReference>
<dbReference type="GO" id="GO:0005227">
    <property type="term" value="F:calcium-activated cation channel activity"/>
    <property type="evidence" value="ECO:0007669"/>
    <property type="project" value="InterPro"/>
</dbReference>
<keyword evidence="5" id="KW-1185">Reference proteome</keyword>
<sequence length="1071" mass="121016">MKSCSCFIISAAFMLLVITFSLCISLSDGYAKINPSFQVYSERRSTRFFGNMTLTSGESDVLLNVLYSYPTSINWMLLKDGFNVYEGNRIVTTLNTTTLSCVTTHDSGVYSLVQHDSLNTGFNVQTSQFNLTVVGDDKNEEGLSFVTPPSTNALNGQSFPIQPVLRFVNGAGVVEPFIVKSPESNNAISKKSGVPNNIITYTSASVIQEHNLIIFTGLAIVGEPGEYIIGFVTTAGCSVLIYPEPINVGPEWSAMVIVIAVSLLFSFAMIFITAGVKLFIGYRRTGRISISTFLHSVQAPIDEVLGKNIALSTYFKVLRLFLLQSLLFTIISLTPYLPITKTGDNKLTGAYALSQANWFVDSSYLFSYSILSFLVFVSLVVIYTRFNDERIYHNHDSNHLVTSRSVMLTGLPKSLVDCNILKNYLQTSYSKGIYSVTIVLEKHFSEIEHNLDLDGKIDSIFLSSGLSSSNNEKDKEKEKEQQLEQQQKDDHLSNENSINISINDQGVNINNDNLEPLKSTGTAFITFSCVSDAHLFKTQFSPYKWTWVKDVYPMAPQQFQIELQMKRWKSYNIASVSDLLWTKLHNPSRLYGPALTTFLLILSIFFFSCLSFLSVLIYDSQFEKFKSHSFFHYKRRNGNDVTLAVYSFWFYIFLPCCILLVVNRLIPPCISSIFKKSWITVRSSLKSRTMAVTFYAQVFSIAVVPSFYFMMMMGTLSGRNVFYTPIDFFRTGGLFYVYFIIFFSIVSPILDSYCIASIVFKVIRCRKVSMDDVNGKCLDLANQYCNFLLTVLLISIYAPFYPLLFVLLFFYLTKKYYFDKYIVVASSLPPPPSDKLLIEPLQNCIWFTITLAPAVHLLYCIGIYRTDMMFIFVFLLVVGFGRYVPSCSKSLCYSVCDGAILPCVDNPNRIDDEDEYIDMDNEMMDFGNNSSNSDQPPQSQQMSHPSQQPHHRRRTNNHASEQDININNNNLNNSSGGGGGGVGAISNGQTEKEMKEINDKETILNIEQQYSTRGSQGRFSFLYRFRLPRPKSITITQYSSPFFNTSHSQCIIHDEAGEYNPPSDTNTHEDD</sequence>
<name>F4PRI0_CACFS</name>
<feature type="transmembrane region" description="Helical" evidence="2">
    <location>
        <begin position="252"/>
        <end position="280"/>
    </location>
</feature>
<keyword evidence="2" id="KW-0472">Membrane</keyword>
<dbReference type="KEGG" id="dfa:DFA_01201"/>
<feature type="transmembrane region" description="Helical" evidence="2">
    <location>
        <begin position="868"/>
        <end position="885"/>
    </location>
</feature>
<evidence type="ECO:0000256" key="3">
    <source>
        <dbReference type="SAM" id="SignalP"/>
    </source>
</evidence>
<feature type="transmembrane region" description="Helical" evidence="2">
    <location>
        <begin position="643"/>
        <end position="666"/>
    </location>
</feature>
<dbReference type="PANTHER" id="PTHR13018">
    <property type="entry name" value="PROBABLE MEMBRANE PROTEIN DUF221-RELATED"/>
    <property type="match status" value="1"/>
</dbReference>
<dbReference type="RefSeq" id="XP_004359170.1">
    <property type="nucleotide sequence ID" value="XM_004359113.1"/>
</dbReference>
<feature type="transmembrane region" description="Helical" evidence="2">
    <location>
        <begin position="692"/>
        <end position="715"/>
    </location>
</feature>
<feature type="compositionally biased region" description="Basic and acidic residues" evidence="1">
    <location>
        <begin position="471"/>
        <end position="493"/>
    </location>
</feature>
<feature type="compositionally biased region" description="Low complexity" evidence="1">
    <location>
        <begin position="928"/>
        <end position="948"/>
    </location>
</feature>
<gene>
    <name evidence="4" type="ORF">DFA_01201</name>
</gene>
<evidence type="ECO:0000313" key="4">
    <source>
        <dbReference type="EMBL" id="EGG21320.1"/>
    </source>
</evidence>
<dbReference type="PANTHER" id="PTHR13018:SF80">
    <property type="entry name" value="CSC1_OSCA1-LIKE 7TM REGION DOMAIN-CONTAINING PROTEIN"/>
    <property type="match status" value="1"/>
</dbReference>
<accession>F4PRI0</accession>
<evidence type="ECO:0000256" key="1">
    <source>
        <dbReference type="SAM" id="MobiDB-lite"/>
    </source>
</evidence>
<dbReference type="OrthoDB" id="18531at2759"/>